<evidence type="ECO:0008006" key="19">
    <source>
        <dbReference type="Google" id="ProtNLM"/>
    </source>
</evidence>
<keyword evidence="9" id="KW-0832">Ubl conjugation</keyword>
<evidence type="ECO:0000256" key="5">
    <source>
        <dbReference type="ARBA" id="ARBA00022490"/>
    </source>
</evidence>
<evidence type="ECO:0000256" key="7">
    <source>
        <dbReference type="ARBA" id="ARBA00022553"/>
    </source>
</evidence>
<feature type="domain" description="GOLD" evidence="16">
    <location>
        <begin position="617"/>
        <end position="718"/>
    </location>
</feature>
<feature type="region of interest" description="Disordered" evidence="14">
    <location>
        <begin position="1"/>
        <end position="76"/>
    </location>
</feature>
<dbReference type="SUPFAM" id="SSF101576">
    <property type="entry name" value="Supernatant protein factor (SPF), C-terminal domain"/>
    <property type="match status" value="1"/>
</dbReference>
<evidence type="ECO:0000256" key="13">
    <source>
        <dbReference type="ARBA" id="ARBA00023306"/>
    </source>
</evidence>
<dbReference type="FunFam" id="2.60.120.680:FF:000008">
    <property type="entry name" value="PATELLIN 2"/>
    <property type="match status" value="1"/>
</dbReference>
<feature type="region of interest" description="Disordered" evidence="14">
    <location>
        <begin position="128"/>
        <end position="315"/>
    </location>
</feature>
<reference evidence="17 18" key="1">
    <citation type="submission" date="2021-07" db="EMBL/GenBank/DDBJ databases">
        <authorList>
            <consortium name="Genoscope - CEA"/>
            <person name="William W."/>
        </authorList>
    </citation>
    <scope>NUCLEOTIDE SEQUENCE [LARGE SCALE GENOMIC DNA]</scope>
</reference>
<dbReference type="GO" id="GO:0002020">
    <property type="term" value="F:protease binding"/>
    <property type="evidence" value="ECO:0007669"/>
    <property type="project" value="UniProtKB-ARBA"/>
</dbReference>
<evidence type="ECO:0000256" key="10">
    <source>
        <dbReference type="ARBA" id="ARBA00022990"/>
    </source>
</evidence>
<keyword evidence="10" id="KW-0007">Acetylation</keyword>
<dbReference type="SUPFAM" id="SSF46938">
    <property type="entry name" value="CRAL/TRIO N-terminal domain"/>
    <property type="match status" value="1"/>
</dbReference>
<name>A0A8D9D0K7_BRACM</name>
<dbReference type="InterPro" id="IPR009038">
    <property type="entry name" value="GOLD_dom"/>
</dbReference>
<dbReference type="InterPro" id="IPR036598">
    <property type="entry name" value="GOLD_dom_sf"/>
</dbReference>
<protein>
    <recommendedName>
        <fullName evidence="19">CRAL-TRIO domain-containing protein</fullName>
    </recommendedName>
</protein>
<dbReference type="SMART" id="SM01100">
    <property type="entry name" value="CRAL_TRIO_N"/>
    <property type="match status" value="1"/>
</dbReference>
<keyword evidence="6" id="KW-1017">Isopeptide bond</keyword>
<keyword evidence="5" id="KW-0963">Cytoplasm</keyword>
<dbReference type="GO" id="GO:0016020">
    <property type="term" value="C:membrane"/>
    <property type="evidence" value="ECO:0007669"/>
    <property type="project" value="UniProtKB-SubCell"/>
</dbReference>
<dbReference type="Pfam" id="PF25099">
    <property type="entry name" value="GOLD_PATL1_C"/>
    <property type="match status" value="1"/>
</dbReference>
<dbReference type="Gene3D" id="3.40.525.10">
    <property type="entry name" value="CRAL-TRIO lipid binding domain"/>
    <property type="match status" value="1"/>
</dbReference>
<dbReference type="PANTHER" id="PTHR45932:SF27">
    <property type="entry name" value="PATELLIN-2"/>
    <property type="match status" value="1"/>
</dbReference>
<evidence type="ECO:0000256" key="6">
    <source>
        <dbReference type="ARBA" id="ARBA00022499"/>
    </source>
</evidence>
<dbReference type="EMBL" id="LS974625">
    <property type="protein sequence ID" value="CAG7864957.1"/>
    <property type="molecule type" value="Genomic_DNA"/>
</dbReference>
<dbReference type="InterPro" id="IPR001251">
    <property type="entry name" value="CRAL-TRIO_dom"/>
</dbReference>
<dbReference type="Gramene" id="A09p54240.2_BraZ1">
    <property type="protein sequence ID" value="A09p54240.2_BraZ1.CDS"/>
    <property type="gene ID" value="A09g54240.2_BraZ1"/>
</dbReference>
<keyword evidence="4" id="KW-0813">Transport</keyword>
<keyword evidence="12" id="KW-0472">Membrane</keyword>
<comment type="subcellular location">
    <subcellularLocation>
        <location evidence="2">Cytoplasm</location>
    </subcellularLocation>
    <subcellularLocation>
        <location evidence="1">Membrane</location>
    </subcellularLocation>
</comment>
<dbReference type="GO" id="GO:0051301">
    <property type="term" value="P:cell division"/>
    <property type="evidence" value="ECO:0007669"/>
    <property type="project" value="UniProtKB-KW"/>
</dbReference>
<comment type="similarity">
    <text evidence="3">Belongs to the patellin family.</text>
</comment>
<keyword evidence="8" id="KW-0132">Cell division</keyword>
<feature type="compositionally biased region" description="Basic and acidic residues" evidence="14">
    <location>
        <begin position="139"/>
        <end position="161"/>
    </location>
</feature>
<dbReference type="InterPro" id="IPR036273">
    <property type="entry name" value="CRAL/TRIO_N_dom_sf"/>
</dbReference>
<evidence type="ECO:0000256" key="12">
    <source>
        <dbReference type="ARBA" id="ARBA00023136"/>
    </source>
</evidence>
<proteinExistence type="inferred from homology"/>
<feature type="compositionally biased region" description="Low complexity" evidence="14">
    <location>
        <begin position="9"/>
        <end position="19"/>
    </location>
</feature>
<accession>A0A8D9D0K7</accession>
<dbReference type="InterPro" id="IPR036865">
    <property type="entry name" value="CRAL-TRIO_dom_sf"/>
</dbReference>
<keyword evidence="7" id="KW-0597">Phosphoprotein</keyword>
<dbReference type="CDD" id="cd00170">
    <property type="entry name" value="SEC14"/>
    <property type="match status" value="1"/>
</dbReference>
<dbReference type="Gene3D" id="2.60.120.680">
    <property type="entry name" value="GOLD domain"/>
    <property type="match status" value="1"/>
</dbReference>
<evidence type="ECO:0000256" key="8">
    <source>
        <dbReference type="ARBA" id="ARBA00022618"/>
    </source>
</evidence>
<dbReference type="InterPro" id="IPR011074">
    <property type="entry name" value="CRAL/TRIO_N_dom"/>
</dbReference>
<dbReference type="InterPro" id="IPR044834">
    <property type="entry name" value="PATL"/>
</dbReference>
<evidence type="ECO:0000256" key="9">
    <source>
        <dbReference type="ARBA" id="ARBA00022843"/>
    </source>
</evidence>
<dbReference type="SMART" id="SM00516">
    <property type="entry name" value="SEC14"/>
    <property type="match status" value="1"/>
</dbReference>
<dbReference type="GO" id="GO:0005737">
    <property type="term" value="C:cytoplasm"/>
    <property type="evidence" value="ECO:0007669"/>
    <property type="project" value="UniProtKB-SubCell"/>
</dbReference>
<dbReference type="PROSITE" id="PS50866">
    <property type="entry name" value="GOLD"/>
    <property type="match status" value="1"/>
</dbReference>
<evidence type="ECO:0000256" key="14">
    <source>
        <dbReference type="SAM" id="MobiDB-lite"/>
    </source>
</evidence>
<evidence type="ECO:0000256" key="11">
    <source>
        <dbReference type="ARBA" id="ARBA00023121"/>
    </source>
</evidence>
<gene>
    <name evidence="17" type="ORF">BRAPAZ1V2_A09P54240.2</name>
</gene>
<feature type="domain" description="CRAL-TRIO" evidence="15">
    <location>
        <begin position="415"/>
        <end position="613"/>
    </location>
</feature>
<evidence type="ECO:0000259" key="16">
    <source>
        <dbReference type="PROSITE" id="PS50866"/>
    </source>
</evidence>
<evidence type="ECO:0000256" key="1">
    <source>
        <dbReference type="ARBA" id="ARBA00004370"/>
    </source>
</evidence>
<dbReference type="PROSITE" id="PS50191">
    <property type="entry name" value="CRAL_TRIO"/>
    <property type="match status" value="1"/>
</dbReference>
<sequence>MAQEEIQKPAASTTTAPVPAKEETPVVPPVKEVSAPVTTDKSVTAPAPESKEEKVVSEKEAPVTVTETEVTVEEPEVTAEKVEEIVTGKVIAHTESFKEEGYLASELTEAEKNALAEFKEMVREALNKHEFTAPPPSPVKEETVEEKKTEEVAETITEDKSAAPTVVETKKEETSAVPAPEETKPAAPTAAEIKKEEKSVAPTPVESKPAAPVVTETKKEEIQPAPVETKPAAPLTTETKKEEKPVAPVTTETKKEEKPAPVETKPAAPVTAETKKEETPAPVETKPAAPVTTETKKEEEKAVTSAPVETKPATPVTTEVVTIEKAFAAEQEEATKTVEAIEESIVSITLPETAVSVEPEEVSIWGIPLLEDERSDVILLKFLRARDFKVKEAFTMLKNTVQWRKENNMDELLAEDLQGAEFEKMVFTHGVDKQGHVVIYSSYGEFQNKEIFSDKEKLNKFLKWRIQFQEKCVRSLDFSPEAKSSFVFVSDFRNAPGLGKRSLWQFIRRAVKQFEDNYPEFVAKEVKDINIFLMITFENLNSNMNFWGMFQLFINVPWWYIPYYKTFGNIIISPRTRSKMVLAGPSKTAETIFKYVAPEVVPVKYGGLSKESPFAVEDGVTEAVVKSSAKHIIELPASEGSTLSWELRVLGADVSYGAQFEPTNEASYTVIVSKNRKIGLTDEPVITDSFKAGEPGKIVITIDNNTFKKKKVIYRFKTQA</sequence>
<evidence type="ECO:0000259" key="15">
    <source>
        <dbReference type="PROSITE" id="PS50191"/>
    </source>
</evidence>
<dbReference type="InterPro" id="IPR056794">
    <property type="entry name" value="PATL1-6_C_GOLD"/>
</dbReference>
<dbReference type="Pfam" id="PF03765">
    <property type="entry name" value="CRAL_TRIO_N"/>
    <property type="match status" value="1"/>
</dbReference>
<dbReference type="Proteomes" id="UP000694005">
    <property type="component" value="Chromosome A09"/>
</dbReference>
<evidence type="ECO:0000313" key="17">
    <source>
        <dbReference type="EMBL" id="CAG7864957.1"/>
    </source>
</evidence>
<evidence type="ECO:0000256" key="3">
    <source>
        <dbReference type="ARBA" id="ARBA00007155"/>
    </source>
</evidence>
<keyword evidence="11" id="KW-0446">Lipid-binding</keyword>
<dbReference type="SUPFAM" id="SSF52087">
    <property type="entry name" value="CRAL/TRIO domain"/>
    <property type="match status" value="2"/>
</dbReference>
<feature type="compositionally biased region" description="Basic and acidic residues" evidence="14">
    <location>
        <begin position="49"/>
        <end position="61"/>
    </location>
</feature>
<keyword evidence="13" id="KW-0131">Cell cycle</keyword>
<evidence type="ECO:0000313" key="18">
    <source>
        <dbReference type="Proteomes" id="UP000694005"/>
    </source>
</evidence>
<dbReference type="AlphaFoldDB" id="A0A8D9D0K7"/>
<evidence type="ECO:0000256" key="2">
    <source>
        <dbReference type="ARBA" id="ARBA00004496"/>
    </source>
</evidence>
<dbReference type="Pfam" id="PF00650">
    <property type="entry name" value="CRAL_TRIO"/>
    <property type="match status" value="2"/>
</dbReference>
<dbReference type="PANTHER" id="PTHR45932">
    <property type="entry name" value="PATELLIN-1"/>
    <property type="match status" value="1"/>
</dbReference>
<dbReference type="GO" id="GO:0008289">
    <property type="term" value="F:lipid binding"/>
    <property type="evidence" value="ECO:0007669"/>
    <property type="project" value="UniProtKB-KW"/>
</dbReference>
<evidence type="ECO:0000256" key="4">
    <source>
        <dbReference type="ARBA" id="ARBA00022448"/>
    </source>
</evidence>
<organism evidence="17 18">
    <name type="scientific">Brassica campestris</name>
    <name type="common">Field mustard</name>
    <dbReference type="NCBI Taxonomy" id="3711"/>
    <lineage>
        <taxon>Eukaryota</taxon>
        <taxon>Viridiplantae</taxon>
        <taxon>Streptophyta</taxon>
        <taxon>Embryophyta</taxon>
        <taxon>Tracheophyta</taxon>
        <taxon>Spermatophyta</taxon>
        <taxon>Magnoliopsida</taxon>
        <taxon>eudicotyledons</taxon>
        <taxon>Gunneridae</taxon>
        <taxon>Pentapetalae</taxon>
        <taxon>rosids</taxon>
        <taxon>malvids</taxon>
        <taxon>Brassicales</taxon>
        <taxon>Brassicaceae</taxon>
        <taxon>Brassiceae</taxon>
        <taxon>Brassica</taxon>
    </lineage>
</organism>